<protein>
    <recommendedName>
        <fullName evidence="7">Tricorn protease homolog</fullName>
        <ecNumber evidence="7">3.4.21.-</ecNumber>
    </recommendedName>
</protein>
<dbReference type="SMART" id="SM00245">
    <property type="entry name" value="TSPc"/>
    <property type="match status" value="1"/>
</dbReference>
<organism evidence="12 13">
    <name type="scientific">Roseiflexus castenholzii (strain DSM 13941 / HLO8)</name>
    <dbReference type="NCBI Taxonomy" id="383372"/>
    <lineage>
        <taxon>Bacteria</taxon>
        <taxon>Bacillati</taxon>
        <taxon>Chloroflexota</taxon>
        <taxon>Chloroflexia</taxon>
        <taxon>Chloroflexales</taxon>
        <taxon>Roseiflexineae</taxon>
        <taxon>Roseiflexaceae</taxon>
        <taxon>Roseiflexus</taxon>
    </lineage>
</organism>
<dbReference type="PROSITE" id="PS51082">
    <property type="entry name" value="WH2"/>
    <property type="match status" value="1"/>
</dbReference>
<comment type="subcellular location">
    <subcellularLocation>
        <location evidence="1 7">Cytoplasm</location>
    </subcellularLocation>
</comment>
<dbReference type="PANTHER" id="PTHR43253">
    <property type="entry name" value="TRICORN PROTEASE HOMOLOG 2-RELATED"/>
    <property type="match status" value="1"/>
</dbReference>
<dbReference type="InterPro" id="IPR036034">
    <property type="entry name" value="PDZ_sf"/>
</dbReference>
<dbReference type="EC" id="3.4.21.-" evidence="7"/>
<dbReference type="Pfam" id="PF26549">
    <property type="entry name" value="Tricorn_N"/>
    <property type="match status" value="1"/>
</dbReference>
<feature type="region of interest" description="Disordered" evidence="10">
    <location>
        <begin position="533"/>
        <end position="575"/>
    </location>
</feature>
<evidence type="ECO:0000256" key="3">
    <source>
        <dbReference type="ARBA" id="ARBA00022490"/>
    </source>
</evidence>
<dbReference type="InterPro" id="IPR029414">
    <property type="entry name" value="Tricorn_PDZ"/>
</dbReference>
<evidence type="ECO:0000256" key="6">
    <source>
        <dbReference type="ARBA" id="ARBA00022825"/>
    </source>
</evidence>
<evidence type="ECO:0000256" key="7">
    <source>
        <dbReference type="PIRNR" id="PIRNR036421"/>
    </source>
</evidence>
<evidence type="ECO:0000256" key="4">
    <source>
        <dbReference type="ARBA" id="ARBA00022670"/>
    </source>
</evidence>
<proteinExistence type="inferred from homology"/>
<dbReference type="Gene3D" id="3.30.750.44">
    <property type="match status" value="1"/>
</dbReference>
<dbReference type="STRING" id="383372.Rcas_2799"/>
<dbReference type="GO" id="GO:0008236">
    <property type="term" value="F:serine-type peptidase activity"/>
    <property type="evidence" value="ECO:0007669"/>
    <property type="project" value="UniProtKB-UniRule"/>
</dbReference>
<feature type="region of interest" description="Disordered" evidence="10">
    <location>
        <begin position="1089"/>
        <end position="1117"/>
    </location>
</feature>
<dbReference type="GO" id="GO:0003779">
    <property type="term" value="F:actin binding"/>
    <property type="evidence" value="ECO:0007669"/>
    <property type="project" value="InterPro"/>
</dbReference>
<name>A7NMU6_ROSCS</name>
<reference evidence="12 13" key="1">
    <citation type="submission" date="2007-08" db="EMBL/GenBank/DDBJ databases">
        <title>Complete sequence of Roseiflexus castenholzii DSM 13941.</title>
        <authorList>
            <consortium name="US DOE Joint Genome Institute"/>
            <person name="Copeland A."/>
            <person name="Lucas S."/>
            <person name="Lapidus A."/>
            <person name="Barry K."/>
            <person name="Glavina del Rio T."/>
            <person name="Dalin E."/>
            <person name="Tice H."/>
            <person name="Pitluck S."/>
            <person name="Thompson L.S."/>
            <person name="Brettin T."/>
            <person name="Bruce D."/>
            <person name="Detter J.C."/>
            <person name="Han C."/>
            <person name="Tapia R."/>
            <person name="Schmutz J."/>
            <person name="Larimer F."/>
            <person name="Land M."/>
            <person name="Hauser L."/>
            <person name="Kyrpides N."/>
            <person name="Mikhailova N."/>
            <person name="Bryant D.A."/>
            <person name="Hanada S."/>
            <person name="Tsukatani Y."/>
            <person name="Richardson P."/>
        </authorList>
    </citation>
    <scope>NUCLEOTIDE SEQUENCE [LARGE SCALE GENOMIC DNA]</scope>
    <source>
        <strain evidence="13">DSM 13941 / HLO8</strain>
    </source>
</reference>
<dbReference type="InterPro" id="IPR005151">
    <property type="entry name" value="Tail-specific_protease"/>
</dbReference>
<dbReference type="eggNOG" id="COG0793">
    <property type="taxonomic scope" value="Bacteria"/>
</dbReference>
<dbReference type="AlphaFoldDB" id="A7NMU6"/>
<dbReference type="HOGENOM" id="CLU_005503_1_0_0"/>
<evidence type="ECO:0000256" key="1">
    <source>
        <dbReference type="ARBA" id="ARBA00004496"/>
    </source>
</evidence>
<dbReference type="SUPFAM" id="SSF69304">
    <property type="entry name" value="Tricorn protease N-terminal domain"/>
    <property type="match status" value="1"/>
</dbReference>
<dbReference type="Pfam" id="PF14684">
    <property type="entry name" value="Tricorn_C1"/>
    <property type="match status" value="1"/>
</dbReference>
<gene>
    <name evidence="12" type="ordered locus">Rcas_2799</name>
</gene>
<dbReference type="Gene3D" id="2.30.42.10">
    <property type="match status" value="1"/>
</dbReference>
<evidence type="ECO:0000313" key="13">
    <source>
        <dbReference type="Proteomes" id="UP000000263"/>
    </source>
</evidence>
<dbReference type="GO" id="GO:0005737">
    <property type="term" value="C:cytoplasm"/>
    <property type="evidence" value="ECO:0007669"/>
    <property type="project" value="UniProtKB-SubCell"/>
</dbReference>
<dbReference type="Pfam" id="PF14685">
    <property type="entry name" value="PDZ_Tricorn"/>
    <property type="match status" value="1"/>
</dbReference>
<feature type="site" description="Transition state stabilizer; via amide nitrogen" evidence="9">
    <location>
        <position position="994"/>
    </location>
</feature>
<feature type="active site" description="Charge relay system" evidence="8">
    <location>
        <position position="771"/>
    </location>
</feature>
<dbReference type="InterPro" id="IPR003124">
    <property type="entry name" value="WH2_dom"/>
</dbReference>
<dbReference type="KEGG" id="rca:Rcas_2799"/>
<dbReference type="Pfam" id="PF26550">
    <property type="entry name" value="Tricorn_2nd"/>
    <property type="match status" value="1"/>
</dbReference>
<dbReference type="Proteomes" id="UP000000263">
    <property type="component" value="Chromosome"/>
</dbReference>
<comment type="function">
    <text evidence="7">Degrades oligopeptides.</text>
</comment>
<feature type="active site" description="Charge relay system" evidence="8">
    <location>
        <position position="1051"/>
    </location>
</feature>
<dbReference type="InterPro" id="IPR029045">
    <property type="entry name" value="ClpP/crotonase-like_dom_sf"/>
</dbReference>
<keyword evidence="3 7" id="KW-0963">Cytoplasm</keyword>
<keyword evidence="13" id="KW-1185">Reference proteome</keyword>
<keyword evidence="6 7" id="KW-0720">Serine protease</keyword>
<evidence type="ECO:0000256" key="2">
    <source>
        <dbReference type="ARBA" id="ARBA00008524"/>
    </source>
</evidence>
<evidence type="ECO:0000313" key="12">
    <source>
        <dbReference type="EMBL" id="ABU58870.1"/>
    </source>
</evidence>
<dbReference type="eggNOG" id="COG4946">
    <property type="taxonomic scope" value="Bacteria"/>
</dbReference>
<dbReference type="EMBL" id="CP000804">
    <property type="protein sequence ID" value="ABU58870.1"/>
    <property type="molecule type" value="Genomic_DNA"/>
</dbReference>
<dbReference type="SUPFAM" id="SSF82171">
    <property type="entry name" value="DPP6 N-terminal domain-like"/>
    <property type="match status" value="1"/>
</dbReference>
<sequence length="1117" mass="123309">MAPQGYYRWPTIHNDTVVFVCEDDLWTVPASGGVARRLTANPGSVQSPALSPDGALLAFVGRDEGPGEVFVMPAEGGEARRLTFLGATMRVCGWGRNGREILFASSASLPFSRMALLYAIRADGGEPRLLPTGPAVTISYGPTGGAVIGRNESDPARWKRYRGGRTGDVWIDPDGTGEWRRLIALPGNIAIPLWVGERIYFVSDHEGVGNLYSCLPTGDDLQRHTWHREYYARFPSTDGRRIVYHAGADLYLFDPATNTSRRIEVELRSPRTQRKRRFVDPARFLQSVALHPEGHSLAAIVRGKPFTFGNWEGAVLQHGDPGAVRYRLADWLPDGRRIVVVSDAVGEETLEIHSVAFSNGGQRAAASDAAAVDAALSPFDAPVRLEGLDIGRPMALAVSPKAPLVAVANNRNELLLVDLTERTVRLLDRSRYASMLGIAWSPDGRWLAYGFWETGQTSIIKVCEVATGTITPVTRPVLVDRSPAFDPEGKYLYFISSRDFDPVYDDMHFDLGFPRGTRPFLVTLRANLRSPFVPRPHPLDQATPKPSVGEAKPAGETGGDAPGAEGAAQGTTKSEPMMTIDLEGIANRIVAFPLPVGRYRQIAGIPGKALFTVFPVESALGLSRMPGDSAVARGRLDVYDFETLSSETLIDGVSAFSLSHDSKTLMYRAGNRVRVVKAGERPKDNSSEPGRKSGWVDLARIKLMISPPAEWVQMYREAWRLQRDHFWTPDMSGVNWLIVYHRYLPLLDRVATRGEFSDLLWEMQGELGTSHTYEYGGDYRPEPQYSLGKLGADLRYDAETDSYIVERIVAGDVWNERASSPLARPGVNIAPGDRLIAIGSWRVGRDVSPHEVLVNQAGCDVLLTFRKADGTLRAVTVKALHDDTQARYREWVERNRAIVHEATNGRVGYIHIPDMQAFGYAEFHRGFLAEVAREGLIVDVRYNAGGFVSPLVAEKLARKRLGYDVSRWGEPAPYPPESIMGPMVAIINEAAGSDGDIISHVFKMMKLGPLIGKRTWGGVIGIHPRDTLIDGGVTTQPEFSFWSAEVGWQLENHGVEPDIEVEMRPQDYVAGADPQLDRAIAEVLRLMNDNPPRLPEFGERPRLPLPEEECDEERSGR</sequence>
<evidence type="ECO:0000256" key="9">
    <source>
        <dbReference type="PIRSR" id="PIRSR036421-3"/>
    </source>
</evidence>
<dbReference type="CDD" id="cd07562">
    <property type="entry name" value="Peptidase_S41_TRI"/>
    <property type="match status" value="1"/>
</dbReference>
<dbReference type="Pfam" id="PF03572">
    <property type="entry name" value="Peptidase_S41"/>
    <property type="match status" value="1"/>
</dbReference>
<dbReference type="SUPFAM" id="SSF50156">
    <property type="entry name" value="PDZ domain-like"/>
    <property type="match status" value="1"/>
</dbReference>
<dbReference type="Gene3D" id="2.130.10.10">
    <property type="entry name" value="YVTN repeat-like/Quinoprotein amine dehydrogenase"/>
    <property type="match status" value="1"/>
</dbReference>
<evidence type="ECO:0000256" key="8">
    <source>
        <dbReference type="PIRSR" id="PIRSR036421-1"/>
    </source>
</evidence>
<keyword evidence="4 7" id="KW-0645">Protease</keyword>
<dbReference type="Gene3D" id="2.120.10.60">
    <property type="entry name" value="Tricorn protease N-terminal domain"/>
    <property type="match status" value="1"/>
</dbReference>
<dbReference type="PANTHER" id="PTHR43253:SF1">
    <property type="entry name" value="TRICORN PROTEASE HOMOLOG 2-RELATED"/>
    <property type="match status" value="1"/>
</dbReference>
<dbReference type="InterPro" id="IPR028204">
    <property type="entry name" value="Tricorn_C1"/>
</dbReference>
<dbReference type="OrthoDB" id="9812068at2"/>
<dbReference type="GO" id="GO:0006508">
    <property type="term" value="P:proteolysis"/>
    <property type="evidence" value="ECO:0007669"/>
    <property type="project" value="UniProtKB-UniRule"/>
</dbReference>
<comment type="similarity">
    <text evidence="2 7">Belongs to the peptidase S41B family.</text>
</comment>
<dbReference type="Gene3D" id="3.90.226.10">
    <property type="entry name" value="2-enoyl-CoA Hydratase, Chain A, domain 1"/>
    <property type="match status" value="1"/>
</dbReference>
<evidence type="ECO:0000259" key="11">
    <source>
        <dbReference type="PROSITE" id="PS51082"/>
    </source>
</evidence>
<evidence type="ECO:0000256" key="5">
    <source>
        <dbReference type="ARBA" id="ARBA00022801"/>
    </source>
</evidence>
<feature type="compositionally biased region" description="Acidic residues" evidence="10">
    <location>
        <begin position="1106"/>
        <end position="1117"/>
    </location>
</feature>
<evidence type="ECO:0000256" key="10">
    <source>
        <dbReference type="SAM" id="MobiDB-lite"/>
    </source>
</evidence>
<dbReference type="RefSeq" id="WP_012121294.1">
    <property type="nucleotide sequence ID" value="NC_009767.1"/>
</dbReference>
<feature type="domain" description="WH2" evidence="11">
    <location>
        <begin position="112"/>
        <end position="132"/>
    </location>
</feature>
<dbReference type="InterPro" id="IPR012393">
    <property type="entry name" value="Tricorn_protease"/>
</dbReference>
<dbReference type="PIRSF" id="PIRSF036421">
    <property type="entry name" value="Tricorn_protease"/>
    <property type="match status" value="1"/>
</dbReference>
<feature type="active site" description="Nucleophile" evidence="8">
    <location>
        <position position="993"/>
    </location>
</feature>
<dbReference type="InterPro" id="IPR015943">
    <property type="entry name" value="WD40/YVTN_repeat-like_dom_sf"/>
</dbReference>
<dbReference type="SUPFAM" id="SSF52096">
    <property type="entry name" value="ClpP/crotonase"/>
    <property type="match status" value="1"/>
</dbReference>
<keyword evidence="5 7" id="KW-0378">Hydrolase</keyword>
<accession>A7NMU6</accession>